<dbReference type="GO" id="GO:0003677">
    <property type="term" value="F:DNA binding"/>
    <property type="evidence" value="ECO:0007669"/>
    <property type="project" value="UniProtKB-KW"/>
</dbReference>
<dbReference type="InterPro" id="IPR044946">
    <property type="entry name" value="Restrct_endonuc_typeI_TRD_sf"/>
</dbReference>
<dbReference type="SUPFAM" id="SSF116734">
    <property type="entry name" value="DNA methylase specificity domain"/>
    <property type="match status" value="2"/>
</dbReference>
<dbReference type="Proteomes" id="UP000029868">
    <property type="component" value="Unassembled WGS sequence"/>
</dbReference>
<evidence type="ECO:0000256" key="2">
    <source>
        <dbReference type="ARBA" id="ARBA00022747"/>
    </source>
</evidence>
<dbReference type="EMBL" id="JQEC01000022">
    <property type="protein sequence ID" value="KGJ93609.1"/>
    <property type="molecule type" value="Genomic_DNA"/>
</dbReference>
<dbReference type="PATRIC" id="fig|28229.3.peg.2215"/>
<dbReference type="Pfam" id="PF01420">
    <property type="entry name" value="Methylase_S"/>
    <property type="match status" value="2"/>
</dbReference>
<sequence>MSNVNNLITDNIDVWTSAIKKRNATGRGSSKKIELTGIKKLRKLILELAVRGKLVSQNVKDQPASTLLERITEEREHLVALKKIKKLNQLPVITDEEKPFDIPTSWIFKRFGDLMFNRDGERKPVSASERKGIQGQYDYYGASGVIDQVNDFLFDKSLLLIGEDGANLISRSTPIAFLAHGKYWVNNHAHVLDGITTEFLEFIALHINAISLEAYITGTAQPKMNQAKMNSIVLAVPPEAEQHRIVAKVDELMALCDELEQQTEQSLTAHQTLVETLLATLVDAKPNTPSTQNSGSSSAQNGLTTNAEECTANDFQENWQRIADHFDTLFTTESSIESLKQTILQLAVMGKLVPQNTTDEPASVLLGKIAAEKAQLIADKKIKKQKPLPAITEKDKTLELPNGWEWSRFEGIAKNEKNALKAGPFGSALKKSMYVESGYKIYGQEQVISGNENIGDYFVDEEKYQSLISCKVQPDDMLISLVGTIGKVLVLSDTCHAGIINPRLVKLSLNDSISKRYIQILLGSKLIQDELFEKSHGSTMNVLNLGLLKQLIFPVPCTEEQPRIVAKVDELMALCDQLKARLSDAQTTQVHLADAMVSNALGQKVKNVETKVETQTMKITTALSVTEQYINQDDGLLSSLIKNEDGEADAKVVWNKSKLDLPSFYKQLKKEIETGYINSPAKADFE</sequence>
<evidence type="ECO:0000256" key="3">
    <source>
        <dbReference type="ARBA" id="ARBA00023125"/>
    </source>
</evidence>
<dbReference type="PANTHER" id="PTHR43140:SF1">
    <property type="entry name" value="TYPE I RESTRICTION ENZYME ECOKI SPECIFICITY SUBUNIT"/>
    <property type="match status" value="1"/>
</dbReference>
<keyword evidence="3" id="KW-0238">DNA-binding</keyword>
<dbReference type="Gene3D" id="3.90.220.20">
    <property type="entry name" value="DNA methylase specificity domains"/>
    <property type="match status" value="2"/>
</dbReference>
<accession>A0A099KSA9</accession>
<dbReference type="PANTHER" id="PTHR43140">
    <property type="entry name" value="TYPE-1 RESTRICTION ENZYME ECOKI SPECIFICITY PROTEIN"/>
    <property type="match status" value="1"/>
</dbReference>
<dbReference type="OrthoDB" id="398435at2"/>
<dbReference type="GO" id="GO:0009307">
    <property type="term" value="P:DNA restriction-modification system"/>
    <property type="evidence" value="ECO:0007669"/>
    <property type="project" value="UniProtKB-KW"/>
</dbReference>
<comment type="similarity">
    <text evidence="1">Belongs to the type-I restriction system S methylase family.</text>
</comment>
<evidence type="ECO:0000313" key="6">
    <source>
        <dbReference type="Proteomes" id="UP000029868"/>
    </source>
</evidence>
<feature type="domain" description="Type I restriction modification DNA specificity" evidence="4">
    <location>
        <begin position="106"/>
        <end position="268"/>
    </location>
</feature>
<reference evidence="5 6" key="1">
    <citation type="submission" date="2014-08" db="EMBL/GenBank/DDBJ databases">
        <title>Genomic and Phenotypic Diversity of Colwellia psychrerythraea strains from Disparate Marine Basins.</title>
        <authorList>
            <person name="Techtmann S.M."/>
            <person name="Stelling S.C."/>
            <person name="Utturkar S.M."/>
            <person name="Alshibli N."/>
            <person name="Harris A."/>
            <person name="Brown S.D."/>
            <person name="Hazen T.C."/>
        </authorList>
    </citation>
    <scope>NUCLEOTIDE SEQUENCE [LARGE SCALE GENOMIC DNA]</scope>
    <source>
        <strain evidence="5 6">GAB14E</strain>
    </source>
</reference>
<protein>
    <submittedName>
        <fullName evidence="5">Restriction modification system DNA specificity domain-containing protein</fullName>
    </submittedName>
</protein>
<dbReference type="InterPro" id="IPR000055">
    <property type="entry name" value="Restrct_endonuc_typeI_TRD"/>
</dbReference>
<feature type="domain" description="Type I restriction modification DNA specificity" evidence="4">
    <location>
        <begin position="471"/>
        <end position="582"/>
    </location>
</feature>
<comment type="caution">
    <text evidence="5">The sequence shown here is derived from an EMBL/GenBank/DDBJ whole genome shotgun (WGS) entry which is preliminary data.</text>
</comment>
<dbReference type="RefSeq" id="WP_081967803.1">
    <property type="nucleotide sequence ID" value="NZ_JQEC01000022.1"/>
</dbReference>
<name>A0A099KSA9_COLPS</name>
<proteinExistence type="inferred from homology"/>
<keyword evidence="2" id="KW-0680">Restriction system</keyword>
<evidence type="ECO:0000256" key="1">
    <source>
        <dbReference type="ARBA" id="ARBA00010923"/>
    </source>
</evidence>
<gene>
    <name evidence="5" type="ORF">GAB14E_0423</name>
</gene>
<dbReference type="CDD" id="cd17262">
    <property type="entry name" value="RMtype1_S_Aco12261I-TRD2-CR2"/>
    <property type="match status" value="1"/>
</dbReference>
<organism evidence="5 6">
    <name type="scientific">Colwellia psychrerythraea</name>
    <name type="common">Vibrio psychroerythus</name>
    <dbReference type="NCBI Taxonomy" id="28229"/>
    <lineage>
        <taxon>Bacteria</taxon>
        <taxon>Pseudomonadati</taxon>
        <taxon>Pseudomonadota</taxon>
        <taxon>Gammaproteobacteria</taxon>
        <taxon>Alteromonadales</taxon>
        <taxon>Colwelliaceae</taxon>
        <taxon>Colwellia</taxon>
    </lineage>
</organism>
<evidence type="ECO:0000259" key="4">
    <source>
        <dbReference type="Pfam" id="PF01420"/>
    </source>
</evidence>
<evidence type="ECO:0000313" key="5">
    <source>
        <dbReference type="EMBL" id="KGJ93609.1"/>
    </source>
</evidence>
<dbReference type="AlphaFoldDB" id="A0A099KSA9"/>
<dbReference type="InterPro" id="IPR051212">
    <property type="entry name" value="Type-I_RE_S_subunit"/>
</dbReference>